<dbReference type="InterPro" id="IPR001214">
    <property type="entry name" value="SET_dom"/>
</dbReference>
<reference evidence="3 4" key="1">
    <citation type="submission" date="2018-05" db="EMBL/GenBank/DDBJ databases">
        <title>Genome sequencing and assembly of the regulated plant pathogen Lachnellula willkommii and related sister species for the development of diagnostic species identification markers.</title>
        <authorList>
            <person name="Giroux E."/>
            <person name="Bilodeau G."/>
        </authorList>
    </citation>
    <scope>NUCLEOTIDE SEQUENCE [LARGE SCALE GENOMIC DNA]</scope>
    <source>
        <strain evidence="3 4">CBS 197.66</strain>
    </source>
</reference>
<dbReference type="PROSITE" id="PS50005">
    <property type="entry name" value="TPR"/>
    <property type="match status" value="1"/>
</dbReference>
<sequence length="645" mass="71690">MSPTQSTIFLTAEETERIRNTFRSRLQRCKDLAGQSRFSGDSKASMRQVAAVSFIADITTAQRQDSIVAFAVGCPYPPCTLLLCDLQPIQLCDLRMDTHHRSRVLSVRRVAPVVKLVAFSWTVVQDSSGETERFEISLHKLRYGYDILESGSVFEIKEPYFTLSDEGHSTLRVDHPSDIIQSSSASEIPQEIEASSTKTTQMYKDEGNAALKNRDLPRAHANYTQGLHLVTTNGSAQEDFAYDLFRNRAHVNLALHRFDEAKTDALASLTGREDKKALDSKAYFRAGCAAHGMGEFHEARRYLQEQQRLAPYDKLAAASVKEMESRLREQATGAYNFKKIKAGLLNGRPRVDAAKFTSNVAIGESCGGRGLFAKRRMDPGEIIMVEKAFCAVWGNEAEALTAMTYDVRDDRIRVSPAGLCRAIVEKLQNNPSLVEKVMDLYSDYPGLGKQLIIRDAGPVIDTFQIHDIVARNAFATGPAYSGDHRGGDAENNNMHESTGLWITASYLNHSCVPNAKREILGDLMVLRATQPVNASEEITHSYDGSSDIEERSAALLKTWGFACSCALCIVEKAETPALRKKRQQLENEASAFVERNDVIGAKRVSIVKARRLARAIDDTYNEGYKDLPRSARQGIQDWLAEATSR</sequence>
<dbReference type="PANTHER" id="PTHR47643">
    <property type="entry name" value="TPR DOMAIN PROTEIN (AFU_ORTHOLOGUE AFUA_5G12710)"/>
    <property type="match status" value="1"/>
</dbReference>
<dbReference type="InterPro" id="IPR011990">
    <property type="entry name" value="TPR-like_helical_dom_sf"/>
</dbReference>
<dbReference type="Gene3D" id="1.25.40.10">
    <property type="entry name" value="Tetratricopeptide repeat domain"/>
    <property type="match status" value="1"/>
</dbReference>
<accession>A0A8H8U301</accession>
<feature type="repeat" description="TPR" evidence="1">
    <location>
        <begin position="280"/>
        <end position="313"/>
    </location>
</feature>
<dbReference type="PANTHER" id="PTHR47643:SF2">
    <property type="entry name" value="TPR DOMAIN PROTEIN (AFU_ORTHOLOGUE AFUA_5G12710)"/>
    <property type="match status" value="1"/>
</dbReference>
<gene>
    <name evidence="3" type="primary">Smyd4</name>
    <name evidence="3" type="ORF">LSUB1_G008605</name>
</gene>
<dbReference type="SUPFAM" id="SSF82199">
    <property type="entry name" value="SET domain"/>
    <property type="match status" value="1"/>
</dbReference>
<dbReference type="PROSITE" id="PS50280">
    <property type="entry name" value="SET"/>
    <property type="match status" value="1"/>
</dbReference>
<keyword evidence="1" id="KW-0802">TPR repeat</keyword>
<dbReference type="OrthoDB" id="438641at2759"/>
<evidence type="ECO:0000256" key="1">
    <source>
        <dbReference type="PROSITE-ProRule" id="PRU00339"/>
    </source>
</evidence>
<proteinExistence type="predicted"/>
<dbReference type="InterPro" id="IPR019734">
    <property type="entry name" value="TPR_rpt"/>
</dbReference>
<evidence type="ECO:0000259" key="2">
    <source>
        <dbReference type="PROSITE" id="PS50280"/>
    </source>
</evidence>
<dbReference type="CDD" id="cd20071">
    <property type="entry name" value="SET_SMYD"/>
    <property type="match status" value="1"/>
</dbReference>
<dbReference type="Proteomes" id="UP000462212">
    <property type="component" value="Unassembled WGS sequence"/>
</dbReference>
<organism evidence="3 4">
    <name type="scientific">Lachnellula subtilissima</name>
    <dbReference type="NCBI Taxonomy" id="602034"/>
    <lineage>
        <taxon>Eukaryota</taxon>
        <taxon>Fungi</taxon>
        <taxon>Dikarya</taxon>
        <taxon>Ascomycota</taxon>
        <taxon>Pezizomycotina</taxon>
        <taxon>Leotiomycetes</taxon>
        <taxon>Helotiales</taxon>
        <taxon>Lachnaceae</taxon>
        <taxon>Lachnellula</taxon>
    </lineage>
</organism>
<evidence type="ECO:0000313" key="3">
    <source>
        <dbReference type="EMBL" id="TVY31712.1"/>
    </source>
</evidence>
<dbReference type="EMBL" id="QGMJ01001324">
    <property type="protein sequence ID" value="TVY31712.1"/>
    <property type="molecule type" value="Genomic_DNA"/>
</dbReference>
<feature type="domain" description="SET" evidence="2">
    <location>
        <begin position="358"/>
        <end position="543"/>
    </location>
</feature>
<dbReference type="SMART" id="SM00028">
    <property type="entry name" value="TPR"/>
    <property type="match status" value="3"/>
</dbReference>
<name>A0A8H8U301_9HELO</name>
<dbReference type="Pfam" id="PF00856">
    <property type="entry name" value="SET"/>
    <property type="match status" value="1"/>
</dbReference>
<dbReference type="InterPro" id="IPR053209">
    <property type="entry name" value="Gramillin-biosynth_MTr"/>
</dbReference>
<comment type="caution">
    <text evidence="3">The sequence shown here is derived from an EMBL/GenBank/DDBJ whole genome shotgun (WGS) entry which is preliminary data.</text>
</comment>
<evidence type="ECO:0000313" key="4">
    <source>
        <dbReference type="Proteomes" id="UP000462212"/>
    </source>
</evidence>
<protein>
    <submittedName>
        <fullName evidence="3">SET and MYND domain-containing protein</fullName>
    </submittedName>
</protein>
<dbReference type="Gene3D" id="2.170.270.10">
    <property type="entry name" value="SET domain"/>
    <property type="match status" value="1"/>
</dbReference>
<dbReference type="SUPFAM" id="SSF48452">
    <property type="entry name" value="TPR-like"/>
    <property type="match status" value="1"/>
</dbReference>
<dbReference type="InterPro" id="IPR046341">
    <property type="entry name" value="SET_dom_sf"/>
</dbReference>
<keyword evidence="4" id="KW-1185">Reference proteome</keyword>
<dbReference type="AlphaFoldDB" id="A0A8H8U301"/>